<reference evidence="2" key="1">
    <citation type="journal article" date="2020" name="Nature">
        <title>Giant virus diversity and host interactions through global metagenomics.</title>
        <authorList>
            <person name="Schulz F."/>
            <person name="Roux S."/>
            <person name="Paez-Espino D."/>
            <person name="Jungbluth S."/>
            <person name="Walsh D.A."/>
            <person name="Denef V.J."/>
            <person name="McMahon K.D."/>
            <person name="Konstantinidis K.T."/>
            <person name="Eloe-Fadrosh E.A."/>
            <person name="Kyrpides N.C."/>
            <person name="Woyke T."/>
        </authorList>
    </citation>
    <scope>NUCLEOTIDE SEQUENCE</scope>
    <source>
        <strain evidence="2">GVMAG-M-3300023184-135</strain>
    </source>
</reference>
<evidence type="ECO:0000313" key="2">
    <source>
        <dbReference type="EMBL" id="QHT81065.1"/>
    </source>
</evidence>
<accession>A0A6C0HLS4</accession>
<dbReference type="EMBL" id="MN739977">
    <property type="protein sequence ID" value="QHT81065.1"/>
    <property type="molecule type" value="Genomic_DNA"/>
</dbReference>
<name>A0A6C0HLS4_9ZZZZ</name>
<dbReference type="AlphaFoldDB" id="A0A6C0HLS4"/>
<feature type="compositionally biased region" description="Acidic residues" evidence="1">
    <location>
        <begin position="64"/>
        <end position="74"/>
    </location>
</feature>
<proteinExistence type="predicted"/>
<evidence type="ECO:0000256" key="1">
    <source>
        <dbReference type="SAM" id="MobiDB-lite"/>
    </source>
</evidence>
<feature type="compositionally biased region" description="Basic residues" evidence="1">
    <location>
        <begin position="89"/>
        <end position="116"/>
    </location>
</feature>
<feature type="region of interest" description="Disordered" evidence="1">
    <location>
        <begin position="64"/>
        <end position="116"/>
    </location>
</feature>
<protein>
    <submittedName>
        <fullName evidence="2">Uncharacterized protein</fullName>
    </submittedName>
</protein>
<organism evidence="2">
    <name type="scientific">viral metagenome</name>
    <dbReference type="NCBI Taxonomy" id="1070528"/>
    <lineage>
        <taxon>unclassified sequences</taxon>
        <taxon>metagenomes</taxon>
        <taxon>organismal metagenomes</taxon>
    </lineage>
</organism>
<sequence length="116" mass="13339">MPSYKFARLAQDDAEYLQGLELMSGLEGELSSNGLKYNFKDGEGNFATFTLDPETKEITVEYDPEGDNEISEQEEAIRGVLEVTSTGGGRRRRKQRKTAKKSRRVRRRRHTARRVR</sequence>